<dbReference type="AlphaFoldDB" id="A0A2H3JTH5"/>
<sequence>MCPREHIQVESAFSMRRTRLGPRTSGASMRAHGPRTQRARGRGTYLRRRPTPARVRRAGVSAGRVDGQRAVGRRQAGPLAEFANGKQIRIEQDQRCAEHAHATHSTQRADHARCQSSDRADLESYRNRSALIPALQHPRSNERHLLTRRACVTNWRIVNLLHSSDETQQPPQSAFLLIEFTAPTPRITKPDDVRDLSYNSPSRCP</sequence>
<name>A0A2H3JTH5_WOLCO</name>
<feature type="compositionally biased region" description="Basic residues" evidence="1">
    <location>
        <begin position="32"/>
        <end position="41"/>
    </location>
</feature>
<evidence type="ECO:0000256" key="1">
    <source>
        <dbReference type="SAM" id="MobiDB-lite"/>
    </source>
</evidence>
<protein>
    <submittedName>
        <fullName evidence="2">Uncharacterized protein</fullName>
    </submittedName>
</protein>
<evidence type="ECO:0000313" key="2">
    <source>
        <dbReference type="EMBL" id="PCH42199.1"/>
    </source>
</evidence>
<feature type="region of interest" description="Disordered" evidence="1">
    <location>
        <begin position="98"/>
        <end position="120"/>
    </location>
</feature>
<evidence type="ECO:0000313" key="3">
    <source>
        <dbReference type="Proteomes" id="UP000218811"/>
    </source>
</evidence>
<proteinExistence type="predicted"/>
<gene>
    <name evidence="2" type="ORF">WOLCODRAFT_152235</name>
</gene>
<accession>A0A2H3JTH5</accession>
<feature type="region of interest" description="Disordered" evidence="1">
    <location>
        <begin position="20"/>
        <end position="41"/>
    </location>
</feature>
<dbReference type="Proteomes" id="UP000218811">
    <property type="component" value="Unassembled WGS sequence"/>
</dbReference>
<keyword evidence="3" id="KW-1185">Reference proteome</keyword>
<organism evidence="2 3">
    <name type="scientific">Wolfiporia cocos (strain MD-104)</name>
    <name type="common">Brown rot fungus</name>
    <dbReference type="NCBI Taxonomy" id="742152"/>
    <lineage>
        <taxon>Eukaryota</taxon>
        <taxon>Fungi</taxon>
        <taxon>Dikarya</taxon>
        <taxon>Basidiomycota</taxon>
        <taxon>Agaricomycotina</taxon>
        <taxon>Agaricomycetes</taxon>
        <taxon>Polyporales</taxon>
        <taxon>Phaeolaceae</taxon>
        <taxon>Wolfiporia</taxon>
    </lineage>
</organism>
<reference evidence="2 3" key="1">
    <citation type="journal article" date="2012" name="Science">
        <title>The Paleozoic origin of enzymatic lignin decomposition reconstructed from 31 fungal genomes.</title>
        <authorList>
            <person name="Floudas D."/>
            <person name="Binder M."/>
            <person name="Riley R."/>
            <person name="Barry K."/>
            <person name="Blanchette R.A."/>
            <person name="Henrissat B."/>
            <person name="Martinez A.T."/>
            <person name="Otillar R."/>
            <person name="Spatafora J.W."/>
            <person name="Yadav J.S."/>
            <person name="Aerts A."/>
            <person name="Benoit I."/>
            <person name="Boyd A."/>
            <person name="Carlson A."/>
            <person name="Copeland A."/>
            <person name="Coutinho P.M."/>
            <person name="de Vries R.P."/>
            <person name="Ferreira P."/>
            <person name="Findley K."/>
            <person name="Foster B."/>
            <person name="Gaskell J."/>
            <person name="Glotzer D."/>
            <person name="Gorecki P."/>
            <person name="Heitman J."/>
            <person name="Hesse C."/>
            <person name="Hori C."/>
            <person name="Igarashi K."/>
            <person name="Jurgens J.A."/>
            <person name="Kallen N."/>
            <person name="Kersten P."/>
            <person name="Kohler A."/>
            <person name="Kuees U."/>
            <person name="Kumar T.K.A."/>
            <person name="Kuo A."/>
            <person name="LaButti K."/>
            <person name="Larrondo L.F."/>
            <person name="Lindquist E."/>
            <person name="Ling A."/>
            <person name="Lombard V."/>
            <person name="Lucas S."/>
            <person name="Lundell T."/>
            <person name="Martin R."/>
            <person name="McLaughlin D.J."/>
            <person name="Morgenstern I."/>
            <person name="Morin E."/>
            <person name="Murat C."/>
            <person name="Nagy L.G."/>
            <person name="Nolan M."/>
            <person name="Ohm R.A."/>
            <person name="Patyshakuliyeva A."/>
            <person name="Rokas A."/>
            <person name="Ruiz-Duenas F.J."/>
            <person name="Sabat G."/>
            <person name="Salamov A."/>
            <person name="Samejima M."/>
            <person name="Schmutz J."/>
            <person name="Slot J.C."/>
            <person name="St John F."/>
            <person name="Stenlid J."/>
            <person name="Sun H."/>
            <person name="Sun S."/>
            <person name="Syed K."/>
            <person name="Tsang A."/>
            <person name="Wiebenga A."/>
            <person name="Young D."/>
            <person name="Pisabarro A."/>
            <person name="Eastwood D.C."/>
            <person name="Martin F."/>
            <person name="Cullen D."/>
            <person name="Grigoriev I.V."/>
            <person name="Hibbett D.S."/>
        </authorList>
    </citation>
    <scope>NUCLEOTIDE SEQUENCE [LARGE SCALE GENOMIC DNA]</scope>
    <source>
        <strain evidence="2 3">MD-104</strain>
    </source>
</reference>
<dbReference type="EMBL" id="KB468124">
    <property type="protein sequence ID" value="PCH42199.1"/>
    <property type="molecule type" value="Genomic_DNA"/>
</dbReference>